<accession>A0AAU8CSB6</accession>
<organism evidence="2">
    <name type="scientific">Mesorhizobium sp. WSM2240</name>
    <dbReference type="NCBI Taxonomy" id="3228851"/>
    <lineage>
        <taxon>Bacteria</taxon>
        <taxon>Pseudomonadati</taxon>
        <taxon>Pseudomonadota</taxon>
        <taxon>Alphaproteobacteria</taxon>
        <taxon>Hyphomicrobiales</taxon>
        <taxon>Phyllobacteriaceae</taxon>
        <taxon>Mesorhizobium</taxon>
    </lineage>
</organism>
<dbReference type="AlphaFoldDB" id="A0AAU8CSB6"/>
<evidence type="ECO:0008006" key="3">
    <source>
        <dbReference type="Google" id="ProtNLM"/>
    </source>
</evidence>
<evidence type="ECO:0000256" key="1">
    <source>
        <dbReference type="SAM" id="MobiDB-lite"/>
    </source>
</evidence>
<sequence>MAAAWRELAQQSSANELSRDERRADKRVRNHIASAKLRFPEACIEDIDFAAPRGLDRRNTMALAMANG</sequence>
<dbReference type="RefSeq" id="WP_353642612.1">
    <property type="nucleotide sequence ID" value="NZ_CP159253.1"/>
</dbReference>
<protein>
    <recommendedName>
        <fullName evidence="3">IstB-like ATP-binding protein domain-containing protein</fullName>
    </recommendedName>
</protein>
<gene>
    <name evidence="2" type="ORF">ABVK50_04795</name>
</gene>
<dbReference type="EMBL" id="CP159253">
    <property type="protein sequence ID" value="XCG49858.1"/>
    <property type="molecule type" value="Genomic_DNA"/>
</dbReference>
<feature type="region of interest" description="Disordered" evidence="1">
    <location>
        <begin position="1"/>
        <end position="26"/>
    </location>
</feature>
<evidence type="ECO:0000313" key="2">
    <source>
        <dbReference type="EMBL" id="XCG49858.1"/>
    </source>
</evidence>
<reference evidence="2" key="1">
    <citation type="submission" date="2024-06" db="EMBL/GenBank/DDBJ databases">
        <title>Mesorhizobium karijinii sp. nov., a symbiont of the iconic Swainsona formosa from arid Australia.</title>
        <authorList>
            <person name="Hill Y.J."/>
            <person name="Watkin E.L.J."/>
            <person name="O'Hara G.W."/>
            <person name="Terpolilli J."/>
            <person name="Tye M.L."/>
            <person name="Kohlmeier M.G."/>
        </authorList>
    </citation>
    <scope>NUCLEOTIDE SEQUENCE</scope>
    <source>
        <strain evidence="2">WSM2240</strain>
    </source>
</reference>
<proteinExistence type="predicted"/>
<name>A0AAU8CSB6_9HYPH</name>